<reference evidence="3" key="1">
    <citation type="journal article" date="2019" name="Int. J. Syst. Evol. Microbiol.">
        <title>The Global Catalogue of Microorganisms (GCM) 10K type strain sequencing project: providing services to taxonomists for standard genome sequencing and annotation.</title>
        <authorList>
            <consortium name="The Broad Institute Genomics Platform"/>
            <consortium name="The Broad Institute Genome Sequencing Center for Infectious Disease"/>
            <person name="Wu L."/>
            <person name="Ma J."/>
        </authorList>
    </citation>
    <scope>NUCLEOTIDE SEQUENCE [LARGE SCALE GENOMIC DNA]</scope>
    <source>
        <strain evidence="3">CGMCC 4.1469</strain>
    </source>
</reference>
<gene>
    <name evidence="2" type="ORF">ACFQDI_13345</name>
</gene>
<keyword evidence="3" id="KW-1185">Reference proteome</keyword>
<dbReference type="EMBL" id="JBHSMQ010000004">
    <property type="protein sequence ID" value="MFC5455843.1"/>
    <property type="molecule type" value="Genomic_DNA"/>
</dbReference>
<dbReference type="Proteomes" id="UP001596052">
    <property type="component" value="Unassembled WGS sequence"/>
</dbReference>
<accession>A0ABW0KSX4</accession>
<name>A0ABW0KSX4_9BACT</name>
<sequence length="111" mass="12250">MNWSSFDEGKTIGHAGSENGMILRDEEHSEGARITIERGGSIAPCSITCGIYGWMVHTRFFSSEAEAQAEFELMRAALEEIIQVINDSTLDEGLALEAGEHAVSRFVERFP</sequence>
<comment type="caution">
    <text evidence="2">The sequence shown here is derived from an EMBL/GenBank/DDBJ whole genome shotgun (WGS) entry which is preliminary data.</text>
</comment>
<organism evidence="2 3">
    <name type="scientific">Prosthecobacter fluviatilis</name>
    <dbReference type="NCBI Taxonomy" id="445931"/>
    <lineage>
        <taxon>Bacteria</taxon>
        <taxon>Pseudomonadati</taxon>
        <taxon>Verrucomicrobiota</taxon>
        <taxon>Verrucomicrobiia</taxon>
        <taxon>Verrucomicrobiales</taxon>
        <taxon>Verrucomicrobiaceae</taxon>
        <taxon>Prosthecobacter</taxon>
    </lineage>
</organism>
<evidence type="ECO:0000313" key="3">
    <source>
        <dbReference type="Proteomes" id="UP001596052"/>
    </source>
</evidence>
<evidence type="ECO:0000256" key="1">
    <source>
        <dbReference type="SAM" id="MobiDB-lite"/>
    </source>
</evidence>
<feature type="region of interest" description="Disordered" evidence="1">
    <location>
        <begin position="1"/>
        <end position="23"/>
    </location>
</feature>
<dbReference type="RefSeq" id="WP_377167315.1">
    <property type="nucleotide sequence ID" value="NZ_JBHSMQ010000004.1"/>
</dbReference>
<proteinExistence type="predicted"/>
<protein>
    <submittedName>
        <fullName evidence="2">Uncharacterized protein</fullName>
    </submittedName>
</protein>
<evidence type="ECO:0000313" key="2">
    <source>
        <dbReference type="EMBL" id="MFC5455843.1"/>
    </source>
</evidence>